<dbReference type="RefSeq" id="XP_040725136.1">
    <property type="nucleotide sequence ID" value="XM_040867793.1"/>
</dbReference>
<dbReference type="InterPro" id="IPR039123">
    <property type="entry name" value="PPTC7"/>
</dbReference>
<dbReference type="AlphaFoldDB" id="A0A1Y2FDK4"/>
<dbReference type="InterPro" id="IPR001932">
    <property type="entry name" value="PPM-type_phosphatase-like_dom"/>
</dbReference>
<dbReference type="STRING" id="56484.A0A1Y2FDK4"/>
<dbReference type="OrthoDB" id="25675at2759"/>
<comment type="catalytic activity">
    <reaction evidence="1">
        <text>O-phospho-L-seryl-[protein] + H2O = L-seryl-[protein] + phosphate</text>
        <dbReference type="Rhea" id="RHEA:20629"/>
        <dbReference type="Rhea" id="RHEA-COMP:9863"/>
        <dbReference type="Rhea" id="RHEA-COMP:11604"/>
        <dbReference type="ChEBI" id="CHEBI:15377"/>
        <dbReference type="ChEBI" id="CHEBI:29999"/>
        <dbReference type="ChEBI" id="CHEBI:43474"/>
        <dbReference type="ChEBI" id="CHEBI:83421"/>
        <dbReference type="EC" id="3.1.3.16"/>
    </reaction>
</comment>
<dbReference type="PANTHER" id="PTHR12320:SF24">
    <property type="entry name" value="PROTEIN PHOSPHATASE"/>
    <property type="match status" value="1"/>
</dbReference>
<dbReference type="Gene3D" id="3.60.40.10">
    <property type="entry name" value="PPM-type phosphatase domain"/>
    <property type="match status" value="1"/>
</dbReference>
<dbReference type="Pfam" id="PF07228">
    <property type="entry name" value="SpoIIE"/>
    <property type="match status" value="1"/>
</dbReference>
<evidence type="ECO:0000256" key="2">
    <source>
        <dbReference type="SAM" id="MobiDB-lite"/>
    </source>
</evidence>
<dbReference type="Proteomes" id="UP000193685">
    <property type="component" value="Unassembled WGS sequence"/>
</dbReference>
<organism evidence="4 5">
    <name type="scientific">Protomyces lactucae-debilis</name>
    <dbReference type="NCBI Taxonomy" id="2754530"/>
    <lineage>
        <taxon>Eukaryota</taxon>
        <taxon>Fungi</taxon>
        <taxon>Dikarya</taxon>
        <taxon>Ascomycota</taxon>
        <taxon>Taphrinomycotina</taxon>
        <taxon>Taphrinomycetes</taxon>
        <taxon>Taphrinales</taxon>
        <taxon>Protomycetaceae</taxon>
        <taxon>Protomyces</taxon>
    </lineage>
</organism>
<evidence type="ECO:0000256" key="1">
    <source>
        <dbReference type="RuleBase" id="RU366020"/>
    </source>
</evidence>
<dbReference type="OMA" id="MADEWGE"/>
<comment type="catalytic activity">
    <reaction evidence="1">
        <text>O-phospho-L-threonyl-[protein] + H2O = L-threonyl-[protein] + phosphate</text>
        <dbReference type="Rhea" id="RHEA:47004"/>
        <dbReference type="Rhea" id="RHEA-COMP:11060"/>
        <dbReference type="Rhea" id="RHEA-COMP:11605"/>
        <dbReference type="ChEBI" id="CHEBI:15377"/>
        <dbReference type="ChEBI" id="CHEBI:30013"/>
        <dbReference type="ChEBI" id="CHEBI:43474"/>
        <dbReference type="ChEBI" id="CHEBI:61977"/>
        <dbReference type="EC" id="3.1.3.16"/>
    </reaction>
</comment>
<dbReference type="EC" id="3.1.3.16" evidence="1"/>
<comment type="similarity">
    <text evidence="1">Belongs to the PP2C family.</text>
</comment>
<protein>
    <recommendedName>
        <fullName evidence="1">Protein phosphatase</fullName>
        <ecNumber evidence="1">3.1.3.16</ecNumber>
    </recommendedName>
</protein>
<evidence type="ECO:0000313" key="5">
    <source>
        <dbReference type="Proteomes" id="UP000193685"/>
    </source>
</evidence>
<keyword evidence="1" id="KW-0464">Manganese</keyword>
<dbReference type="PROSITE" id="PS51746">
    <property type="entry name" value="PPM_2"/>
    <property type="match status" value="1"/>
</dbReference>
<dbReference type="InterPro" id="IPR036457">
    <property type="entry name" value="PPM-type-like_dom_sf"/>
</dbReference>
<evidence type="ECO:0000259" key="3">
    <source>
        <dbReference type="PROSITE" id="PS51746"/>
    </source>
</evidence>
<feature type="domain" description="PPM-type phosphatase" evidence="3">
    <location>
        <begin position="1"/>
        <end position="203"/>
    </location>
</feature>
<dbReference type="PANTHER" id="PTHR12320">
    <property type="entry name" value="PROTEIN PHOSPHATASE 2C"/>
    <property type="match status" value="1"/>
</dbReference>
<evidence type="ECO:0000313" key="4">
    <source>
        <dbReference type="EMBL" id="ORY82002.1"/>
    </source>
</evidence>
<dbReference type="GO" id="GO:0046872">
    <property type="term" value="F:metal ion binding"/>
    <property type="evidence" value="ECO:0007669"/>
    <property type="project" value="UniProtKB-UniRule"/>
</dbReference>
<keyword evidence="5" id="KW-1185">Reference proteome</keyword>
<comment type="caution">
    <text evidence="4">The sequence shown here is derived from an EMBL/GenBank/DDBJ whole genome shotgun (WGS) entry which is preliminary data.</text>
</comment>
<proteinExistence type="inferred from homology"/>
<keyword evidence="1" id="KW-0904">Protein phosphatase</keyword>
<dbReference type="GO" id="GO:0004722">
    <property type="term" value="F:protein serine/threonine phosphatase activity"/>
    <property type="evidence" value="ECO:0007669"/>
    <property type="project" value="UniProtKB-EC"/>
</dbReference>
<name>A0A1Y2FDK4_PROLT</name>
<keyword evidence="1" id="KW-0460">Magnesium</keyword>
<comment type="cofactor">
    <cofactor evidence="1">
        <name>Mn(2+)</name>
        <dbReference type="ChEBI" id="CHEBI:29035"/>
    </cofactor>
</comment>
<feature type="region of interest" description="Disordered" evidence="2">
    <location>
        <begin position="1"/>
        <end position="24"/>
    </location>
</feature>
<comment type="cofactor">
    <cofactor evidence="1">
        <name>Mg(2+)</name>
        <dbReference type="ChEBI" id="CHEBI:18420"/>
    </cofactor>
</comment>
<keyword evidence="1" id="KW-0479">Metal-binding</keyword>
<dbReference type="SUPFAM" id="SSF81606">
    <property type="entry name" value="PP2C-like"/>
    <property type="match status" value="1"/>
</dbReference>
<accession>A0A1Y2FDK4</accession>
<dbReference type="GeneID" id="63784392"/>
<sequence>MPTAPSPKGDFTTTSMSDPMSKGERMLKDDGAEVEYQGSTTLLVGYLPPESHQLHVVNIGDSSLMQIRQGTVLFETEPQSHWFDCPFQIGHNSPDTPQKSADLTSLDLQEGDMLVTSTDGLGDNVYPAQILTVIAEEQRSALKDTEEAQQDDLNRISARLVTLAREKMADEWGESPFGDKAICEGIGFMGGKKDDVSILVTKVVRA</sequence>
<keyword evidence="1" id="KW-0378">Hydrolase</keyword>
<gene>
    <name evidence="4" type="ORF">BCR37DRAFT_347787</name>
</gene>
<reference evidence="4 5" key="1">
    <citation type="submission" date="2016-07" db="EMBL/GenBank/DDBJ databases">
        <title>Pervasive Adenine N6-methylation of Active Genes in Fungi.</title>
        <authorList>
            <consortium name="DOE Joint Genome Institute"/>
            <person name="Mondo S.J."/>
            <person name="Dannebaum R.O."/>
            <person name="Kuo R.C."/>
            <person name="Labutti K."/>
            <person name="Haridas S."/>
            <person name="Kuo A."/>
            <person name="Salamov A."/>
            <person name="Ahrendt S.R."/>
            <person name="Lipzen A."/>
            <person name="Sullivan W."/>
            <person name="Andreopoulos W.B."/>
            <person name="Clum A."/>
            <person name="Lindquist E."/>
            <person name="Daum C."/>
            <person name="Ramamoorthy G.K."/>
            <person name="Gryganskyi A."/>
            <person name="Culley D."/>
            <person name="Magnuson J.K."/>
            <person name="James T.Y."/>
            <person name="O'Malley M.A."/>
            <person name="Stajich J.E."/>
            <person name="Spatafora J.W."/>
            <person name="Visel A."/>
            <person name="Grigoriev I.V."/>
        </authorList>
    </citation>
    <scope>NUCLEOTIDE SEQUENCE [LARGE SCALE GENOMIC DNA]</scope>
    <source>
        <strain evidence="4 5">12-1054</strain>
    </source>
</reference>
<dbReference type="EMBL" id="MCFI01000010">
    <property type="protein sequence ID" value="ORY82002.1"/>
    <property type="molecule type" value="Genomic_DNA"/>
</dbReference>